<protein>
    <submittedName>
        <fullName evidence="1">Uncharacterized protein</fullName>
    </submittedName>
</protein>
<dbReference type="EMBL" id="JAPHNI010000198">
    <property type="protein sequence ID" value="KAJ8114364.1"/>
    <property type="molecule type" value="Genomic_DNA"/>
</dbReference>
<sequence>MISKGVNINARDKYDYTPLILASLCGHYEVIRLLLENGALCERDTFQGERCLYNALNDRIRNLLLSYDYQKSTNPLQPLAAHITSLLTRPSPKTTDITITAFDQTFHLHKFLLAARSPYFAKKLAAAPSTASWKLPDKIPAESLGLALQYLYFQEVSIRRALMGLTDEQETVVLNGLDKIGKQLEIERLFEDITEIEDRRRLRQRRADELARGRQQLDEWFQNNILKHKRVIDTEKVDNIKWDRDNSIFADILLRADDDEQVEAEQPESTAPATRTTNGLLNGVPVGPRQSRSPSRQRKPRKSTVYPAHRAMLLRSEYFLTMFGSEFKEAQETPHLQIVTVDCSPAVLETILTFMYTERSDFGLDIAIDVLFAADMLFIDKLKQRAAIIISALGNGSTSAVESENPRGETDANEVVDIYEVLQAGWETKVQRLEEFAARYIAYRLEFYIDEPEFAQIVRESASRVKERQETDTVELIDDIRYYLSERFRLRFEDSGLDEMMDEEAAIKLAEQDLGLPVDQLSLGEKDSYEQTVPVEQQIAAGAIRTLDGEPVGDEFLQDAQNYQILLVARATSASRSSLCKRASWAVVPKLSSTSIAHTSSSAATPNTPHLSIRTAKMSTESTQSQACCNTPAVTSGTYKEKGGWIQADGLKTYATGSKDAKTGILIVYDIFGFFPQTLQGADILAYTDKEQQYQVFMPDFFEGEPADISWYPPDNKEKEKKLGEFFQSKAAPPKTLPRIPKIVDELSKSKGIEKWAIIGFCWGGKIVNLSSLENTKFKAAAACHPAMVAKDDAPGITIPYIMLPSGEEPKDDVEAWQKGLKVPNVVEWFPDQVHGWMAARSDLSQDKVKKEYERGYKLVLDFFHKHLRWLRLTTTRFRTSARFEQGPAVNESFCIFYSTAVHVMADIGDGFIDLIPTSMILVHGCAVSAPFISTPHQSLLWAGGPSERLLPRARTSWFFSRQARSTTQQNASATDSSAEFVDRHGGAATEAVADRDACDCGSCPGLGSAAEDSACPAAAWSITTTRIARANDDGDNSVASSCMRSLCGRKQTSAPAPNFLSS</sequence>
<gene>
    <name evidence="1" type="ORF">OPT61_g3744</name>
</gene>
<accession>A0ACC2IGM7</accession>
<proteinExistence type="predicted"/>
<keyword evidence="2" id="KW-1185">Reference proteome</keyword>
<evidence type="ECO:0000313" key="2">
    <source>
        <dbReference type="Proteomes" id="UP001153331"/>
    </source>
</evidence>
<comment type="caution">
    <text evidence="1">The sequence shown here is derived from an EMBL/GenBank/DDBJ whole genome shotgun (WGS) entry which is preliminary data.</text>
</comment>
<name>A0ACC2IGM7_9PLEO</name>
<organism evidence="1 2">
    <name type="scientific">Boeremia exigua</name>
    <dbReference type="NCBI Taxonomy" id="749465"/>
    <lineage>
        <taxon>Eukaryota</taxon>
        <taxon>Fungi</taxon>
        <taxon>Dikarya</taxon>
        <taxon>Ascomycota</taxon>
        <taxon>Pezizomycotina</taxon>
        <taxon>Dothideomycetes</taxon>
        <taxon>Pleosporomycetidae</taxon>
        <taxon>Pleosporales</taxon>
        <taxon>Pleosporineae</taxon>
        <taxon>Didymellaceae</taxon>
        <taxon>Boeremia</taxon>
    </lineage>
</organism>
<dbReference type="Proteomes" id="UP001153331">
    <property type="component" value="Unassembled WGS sequence"/>
</dbReference>
<reference evidence="1" key="1">
    <citation type="submission" date="2022-11" db="EMBL/GenBank/DDBJ databases">
        <title>Genome Sequence of Boeremia exigua.</title>
        <authorList>
            <person name="Buettner E."/>
        </authorList>
    </citation>
    <scope>NUCLEOTIDE SEQUENCE</scope>
    <source>
        <strain evidence="1">CU02</strain>
    </source>
</reference>
<evidence type="ECO:0000313" key="1">
    <source>
        <dbReference type="EMBL" id="KAJ8114364.1"/>
    </source>
</evidence>